<dbReference type="Gene3D" id="3.40.1580.10">
    <property type="entry name" value="SMI1/KNR4-like"/>
    <property type="match status" value="1"/>
</dbReference>
<sequence length="180" mass="20708">MDWMWNRHVILAALTELGEKGRLGRPCRPDEVLDLERRLDVRLPDAYRDFVLRVGDGGPGHGLWPLRRSVRWADRGVYAPRYLATPFPFTSRVPAEYFEDLDEEDHYDEVLTGSMILAELGHGTYFRLVVTGSASGQVWRDEVRGERGLIPGLDFGDWYVNWLRRLGVLKGMPAGRRRLV</sequence>
<dbReference type="EMBL" id="JBHTGP010000018">
    <property type="protein sequence ID" value="MFD0689715.1"/>
    <property type="molecule type" value="Genomic_DNA"/>
</dbReference>
<dbReference type="Proteomes" id="UP001597063">
    <property type="component" value="Unassembled WGS sequence"/>
</dbReference>
<feature type="domain" description="Knr4/Smi1-like" evidence="1">
    <location>
        <begin position="26"/>
        <end position="161"/>
    </location>
</feature>
<evidence type="ECO:0000313" key="3">
    <source>
        <dbReference type="Proteomes" id="UP001597063"/>
    </source>
</evidence>
<dbReference type="SMART" id="SM00860">
    <property type="entry name" value="SMI1_KNR4"/>
    <property type="match status" value="1"/>
</dbReference>
<dbReference type="SUPFAM" id="SSF160631">
    <property type="entry name" value="SMI1/KNR4-like"/>
    <property type="match status" value="1"/>
</dbReference>
<keyword evidence="3" id="KW-1185">Reference proteome</keyword>
<comment type="caution">
    <text evidence="2">The sequence shown here is derived from an EMBL/GenBank/DDBJ whole genome shotgun (WGS) entry which is preliminary data.</text>
</comment>
<organism evidence="2 3">
    <name type="scientific">Actinomadura fibrosa</name>
    <dbReference type="NCBI Taxonomy" id="111802"/>
    <lineage>
        <taxon>Bacteria</taxon>
        <taxon>Bacillati</taxon>
        <taxon>Actinomycetota</taxon>
        <taxon>Actinomycetes</taxon>
        <taxon>Streptosporangiales</taxon>
        <taxon>Thermomonosporaceae</taxon>
        <taxon>Actinomadura</taxon>
    </lineage>
</organism>
<evidence type="ECO:0000313" key="2">
    <source>
        <dbReference type="EMBL" id="MFD0689715.1"/>
    </source>
</evidence>
<dbReference type="RefSeq" id="WP_165503129.1">
    <property type="nucleotide sequence ID" value="NZ_CAACUY010000164.1"/>
</dbReference>
<proteinExistence type="predicted"/>
<reference evidence="3" key="1">
    <citation type="journal article" date="2019" name="Int. J. Syst. Evol. Microbiol.">
        <title>The Global Catalogue of Microorganisms (GCM) 10K type strain sequencing project: providing services to taxonomists for standard genome sequencing and annotation.</title>
        <authorList>
            <consortium name="The Broad Institute Genomics Platform"/>
            <consortium name="The Broad Institute Genome Sequencing Center for Infectious Disease"/>
            <person name="Wu L."/>
            <person name="Ma J."/>
        </authorList>
    </citation>
    <scope>NUCLEOTIDE SEQUENCE [LARGE SCALE GENOMIC DNA]</scope>
    <source>
        <strain evidence="3">JCM 9371</strain>
    </source>
</reference>
<accession>A0ABW2XYR3</accession>
<gene>
    <name evidence="2" type="ORF">ACFQZM_34870</name>
</gene>
<name>A0ABW2XYR3_9ACTN</name>
<dbReference type="InterPro" id="IPR037883">
    <property type="entry name" value="Knr4/Smi1-like_sf"/>
</dbReference>
<dbReference type="InterPro" id="IPR018958">
    <property type="entry name" value="Knr4/Smi1-like_dom"/>
</dbReference>
<dbReference type="Pfam" id="PF09346">
    <property type="entry name" value="SMI1_KNR4"/>
    <property type="match status" value="1"/>
</dbReference>
<protein>
    <submittedName>
        <fullName evidence="2">SMI1/KNR4 family protein</fullName>
    </submittedName>
</protein>
<evidence type="ECO:0000259" key="1">
    <source>
        <dbReference type="SMART" id="SM00860"/>
    </source>
</evidence>